<comment type="caution">
    <text evidence="1">The sequence shown here is derived from an EMBL/GenBank/DDBJ whole genome shotgun (WGS) entry which is preliminary data.</text>
</comment>
<dbReference type="Proteomes" id="UP000078454">
    <property type="component" value="Unassembled WGS sequence"/>
</dbReference>
<keyword evidence="2" id="KW-1185">Reference proteome</keyword>
<protein>
    <submittedName>
        <fullName evidence="1">Uncharacterized protein</fullName>
    </submittedName>
</protein>
<name>A0A198A0K1_9BACL</name>
<reference evidence="1 2" key="1">
    <citation type="submission" date="2016-05" db="EMBL/GenBank/DDBJ databases">
        <title>Paenibacillus sp. 1ZS3-15 nov., isolated from the rhizosphere soil.</title>
        <authorList>
            <person name="Zhang X.X."/>
            <person name="Zhang J."/>
        </authorList>
    </citation>
    <scope>NUCLEOTIDE SEQUENCE [LARGE SCALE GENOMIC DNA]</scope>
    <source>
        <strain evidence="1 2">1ZS3-15</strain>
    </source>
</reference>
<organism evidence="1 2">
    <name type="scientific">Paenibacillus oryzisoli</name>
    <dbReference type="NCBI Taxonomy" id="1850517"/>
    <lineage>
        <taxon>Bacteria</taxon>
        <taxon>Bacillati</taxon>
        <taxon>Bacillota</taxon>
        <taxon>Bacilli</taxon>
        <taxon>Bacillales</taxon>
        <taxon>Paenibacillaceae</taxon>
        <taxon>Paenibacillus</taxon>
    </lineage>
</organism>
<accession>A0A198A0K1</accession>
<proteinExistence type="predicted"/>
<sequence length="319" mass="36117">MEKAASIILSSLGYDQILLPEIQQCLTQADVKCLIEGKPIQNSQLNSKLRYPKRLELQMDDLLTRPWLRDMYGIHDKETESRPNHSVLSLNTTVPEANNLKDELNVKKVNHVKKSNKDNSAEIRDLITSCMDDIAGDMSVTLCGHINYNKSENPEDWTLAGLNIETLVGYLEKAVEENVGELKTFAQLNLLVCGSEKFAEHLFLTLTKLDAAPKIMTAIRDEIPITPAPRGAQKFQYMFSGDYEDESAGRGENLLNSVLKLEMNESGEMKKSNMQKHVIDKMREIAIETLKHNSIIDNITQYMLPETPTMEKLNTVRHN</sequence>
<dbReference type="AlphaFoldDB" id="A0A198A0K1"/>
<evidence type="ECO:0000313" key="2">
    <source>
        <dbReference type="Proteomes" id="UP000078454"/>
    </source>
</evidence>
<dbReference type="EMBL" id="LYPB01000088">
    <property type="protein sequence ID" value="OAS14705.1"/>
    <property type="molecule type" value="Genomic_DNA"/>
</dbReference>
<gene>
    <name evidence="1" type="ORF">A8708_23690</name>
</gene>
<evidence type="ECO:0000313" key="1">
    <source>
        <dbReference type="EMBL" id="OAS14705.1"/>
    </source>
</evidence>